<dbReference type="PANTHER" id="PTHR30537:SF31">
    <property type="entry name" value="TRANSCRIPTIONAL REGULATOR, LYSR FAMILY"/>
    <property type="match status" value="1"/>
</dbReference>
<dbReference type="GO" id="GO:0003700">
    <property type="term" value="F:DNA-binding transcription factor activity"/>
    <property type="evidence" value="ECO:0007669"/>
    <property type="project" value="InterPro"/>
</dbReference>
<dbReference type="Pfam" id="PF03466">
    <property type="entry name" value="LysR_substrate"/>
    <property type="match status" value="1"/>
</dbReference>
<dbReference type="PROSITE" id="PS50931">
    <property type="entry name" value="HTH_LYSR"/>
    <property type="match status" value="1"/>
</dbReference>
<dbReference type="InterPro" id="IPR000847">
    <property type="entry name" value="LysR_HTH_N"/>
</dbReference>
<sequence>MSKPLDLNDLRYFAAIIDAGSLSRASRALGVTKSLLSQHLSRLEETLGVSLIQRTTRRMDVTALGLEFHARCLSVLAEVERAQSVVEEARSVPRGTLKISCPVLFAQAVLMPVVNSFLRAYPEVDVVLDADYREVDLLGEGYDLALKIQRQLDDSRFIVRSFRLDQHWLVASPDIARWLGPIRRPADLNGCASAFLRNEGETLAGTVWQVLDSSQGVHSIAHHPRLSSSDPLVLLPAVLDGIGVALLPGSLCQREVEAGRLERLLPQFHGGTMYLHAVFPSRRGLSRAARCFLDHLGQHLPPQLRETIEHSGI</sequence>
<evidence type="ECO:0000259" key="5">
    <source>
        <dbReference type="PROSITE" id="PS50931"/>
    </source>
</evidence>
<proteinExistence type="inferred from homology"/>
<protein>
    <submittedName>
        <fullName evidence="6">LysR substrate-binding domain-containing protein</fullName>
    </submittedName>
</protein>
<comment type="similarity">
    <text evidence="1">Belongs to the LysR transcriptional regulatory family.</text>
</comment>
<dbReference type="Proteomes" id="UP001364472">
    <property type="component" value="Unassembled WGS sequence"/>
</dbReference>
<dbReference type="InterPro" id="IPR058163">
    <property type="entry name" value="LysR-type_TF_proteobact-type"/>
</dbReference>
<dbReference type="Pfam" id="PF00126">
    <property type="entry name" value="HTH_1"/>
    <property type="match status" value="1"/>
</dbReference>
<comment type="caution">
    <text evidence="6">The sequence shown here is derived from an EMBL/GenBank/DDBJ whole genome shotgun (WGS) entry which is preliminary data.</text>
</comment>
<keyword evidence="4" id="KW-0804">Transcription</keyword>
<dbReference type="GO" id="GO:0043565">
    <property type="term" value="F:sequence-specific DNA binding"/>
    <property type="evidence" value="ECO:0007669"/>
    <property type="project" value="TreeGrafter"/>
</dbReference>
<dbReference type="Gene3D" id="1.10.10.10">
    <property type="entry name" value="Winged helix-like DNA-binding domain superfamily/Winged helix DNA-binding domain"/>
    <property type="match status" value="1"/>
</dbReference>
<dbReference type="InterPro" id="IPR005119">
    <property type="entry name" value="LysR_subst-bd"/>
</dbReference>
<evidence type="ECO:0000256" key="1">
    <source>
        <dbReference type="ARBA" id="ARBA00009437"/>
    </source>
</evidence>
<dbReference type="AlphaFoldDB" id="A0AAW9QX04"/>
<evidence type="ECO:0000256" key="4">
    <source>
        <dbReference type="ARBA" id="ARBA00023163"/>
    </source>
</evidence>
<dbReference type="RefSeq" id="WP_337334609.1">
    <property type="nucleotide sequence ID" value="NZ_JBBDHC010000004.1"/>
</dbReference>
<accession>A0AAW9QX04</accession>
<dbReference type="FunFam" id="1.10.10.10:FF:000001">
    <property type="entry name" value="LysR family transcriptional regulator"/>
    <property type="match status" value="1"/>
</dbReference>
<evidence type="ECO:0000256" key="3">
    <source>
        <dbReference type="ARBA" id="ARBA00023125"/>
    </source>
</evidence>
<evidence type="ECO:0000313" key="7">
    <source>
        <dbReference type="Proteomes" id="UP001364472"/>
    </source>
</evidence>
<dbReference type="PANTHER" id="PTHR30537">
    <property type="entry name" value="HTH-TYPE TRANSCRIPTIONAL REGULATOR"/>
    <property type="match status" value="1"/>
</dbReference>
<keyword evidence="2" id="KW-0805">Transcription regulation</keyword>
<keyword evidence="7" id="KW-1185">Reference proteome</keyword>
<dbReference type="InterPro" id="IPR036388">
    <property type="entry name" value="WH-like_DNA-bd_sf"/>
</dbReference>
<dbReference type="EMBL" id="JBBDHC010000004">
    <property type="protein sequence ID" value="MEJ1248890.1"/>
    <property type="molecule type" value="Genomic_DNA"/>
</dbReference>
<dbReference type="InterPro" id="IPR036390">
    <property type="entry name" value="WH_DNA-bd_sf"/>
</dbReference>
<dbReference type="SUPFAM" id="SSF53850">
    <property type="entry name" value="Periplasmic binding protein-like II"/>
    <property type="match status" value="1"/>
</dbReference>
<evidence type="ECO:0000313" key="6">
    <source>
        <dbReference type="EMBL" id="MEJ1248890.1"/>
    </source>
</evidence>
<organism evidence="6 7">
    <name type="scientific">Denitratimonas tolerans</name>
    <dbReference type="NCBI Taxonomy" id="1338420"/>
    <lineage>
        <taxon>Bacteria</taxon>
        <taxon>Pseudomonadati</taxon>
        <taxon>Pseudomonadota</taxon>
        <taxon>Gammaproteobacteria</taxon>
        <taxon>Lysobacterales</taxon>
        <taxon>Lysobacteraceae</taxon>
        <taxon>Denitratimonas</taxon>
    </lineage>
</organism>
<gene>
    <name evidence="6" type="ORF">WB794_04260</name>
</gene>
<reference evidence="6 7" key="1">
    <citation type="journal article" date="2016" name="Antonie Van Leeuwenhoek">
        <title>Denitratimonas tolerans gen. nov., sp. nov., a denitrifying bacterium isolated from a bioreactor for tannery wastewater treatment.</title>
        <authorList>
            <person name="Han S.I."/>
            <person name="Kim J.O."/>
            <person name="Lee Y.R."/>
            <person name="Ekpeghere K.I."/>
            <person name="Koh S.C."/>
            <person name="Whang K.S."/>
        </authorList>
    </citation>
    <scope>NUCLEOTIDE SEQUENCE [LARGE SCALE GENOMIC DNA]</scope>
    <source>
        <strain evidence="6 7">KACC 17565</strain>
    </source>
</reference>
<dbReference type="Gene3D" id="3.40.190.290">
    <property type="match status" value="1"/>
</dbReference>
<feature type="domain" description="HTH lysR-type" evidence="5">
    <location>
        <begin position="5"/>
        <end position="62"/>
    </location>
</feature>
<keyword evidence="3" id="KW-0238">DNA-binding</keyword>
<dbReference type="GO" id="GO:0006351">
    <property type="term" value="P:DNA-templated transcription"/>
    <property type="evidence" value="ECO:0007669"/>
    <property type="project" value="TreeGrafter"/>
</dbReference>
<dbReference type="SUPFAM" id="SSF46785">
    <property type="entry name" value="Winged helix' DNA-binding domain"/>
    <property type="match status" value="1"/>
</dbReference>
<evidence type="ECO:0000256" key="2">
    <source>
        <dbReference type="ARBA" id="ARBA00023015"/>
    </source>
</evidence>
<name>A0AAW9QX04_9GAMM</name>